<dbReference type="EMBL" id="CP035494">
    <property type="protein sequence ID" value="QAY60057.1"/>
    <property type="molecule type" value="Genomic_DNA"/>
</dbReference>
<dbReference type="InterPro" id="IPR018931">
    <property type="entry name" value="DUF2520"/>
</dbReference>
<dbReference type="InterPro" id="IPR008927">
    <property type="entry name" value="6-PGluconate_DH-like_C_sf"/>
</dbReference>
<dbReference type="InterPro" id="IPR036291">
    <property type="entry name" value="NAD(P)-bd_dom_sf"/>
</dbReference>
<evidence type="ECO:0000259" key="1">
    <source>
        <dbReference type="Pfam" id="PF10728"/>
    </source>
</evidence>
<protein>
    <submittedName>
        <fullName evidence="2">DUF2520 domain-containing protein</fullName>
    </submittedName>
</protein>
<dbReference type="PANTHER" id="PTHR40459">
    <property type="entry name" value="CONSERVED HYPOTHETICAL ALANINE AND LEUCINE RICH PROTEIN"/>
    <property type="match status" value="1"/>
</dbReference>
<dbReference type="Gene3D" id="1.10.1040.20">
    <property type="entry name" value="ProC-like, C-terminal domain"/>
    <property type="match status" value="1"/>
</dbReference>
<dbReference type="Gene3D" id="3.40.50.720">
    <property type="entry name" value="NAD(P)-binding Rossmann-like Domain"/>
    <property type="match status" value="1"/>
</dbReference>
<dbReference type="RefSeq" id="WP_129388679.1">
    <property type="nucleotide sequence ID" value="NZ_CP035494.1"/>
</dbReference>
<dbReference type="PANTHER" id="PTHR40459:SF1">
    <property type="entry name" value="CONSERVED HYPOTHETICAL ALANINE AND LEUCINE RICH PROTEIN"/>
    <property type="match status" value="1"/>
</dbReference>
<accession>A0A4P6EIQ7</accession>
<dbReference type="KEGG" id="mprt:ET475_08690"/>
<organism evidence="2 3">
    <name type="scientific">Microbacterium protaetiae</name>
    <dbReference type="NCBI Taxonomy" id="2509458"/>
    <lineage>
        <taxon>Bacteria</taxon>
        <taxon>Bacillati</taxon>
        <taxon>Actinomycetota</taxon>
        <taxon>Actinomycetes</taxon>
        <taxon>Micrococcales</taxon>
        <taxon>Microbacteriaceae</taxon>
        <taxon>Microbacterium</taxon>
    </lineage>
</organism>
<dbReference type="InterPro" id="IPR037108">
    <property type="entry name" value="TM1727-like_C_sf"/>
</dbReference>
<dbReference type="OrthoDB" id="8650434at2"/>
<proteinExistence type="predicted"/>
<gene>
    <name evidence="2" type="ORF">ET475_08690</name>
</gene>
<dbReference type="SUPFAM" id="SSF51735">
    <property type="entry name" value="NAD(P)-binding Rossmann-fold domains"/>
    <property type="match status" value="1"/>
</dbReference>
<reference evidence="2 3" key="1">
    <citation type="submission" date="2019-01" db="EMBL/GenBank/DDBJ databases">
        <title>Genome sequencing of strain DFW100M-13.</title>
        <authorList>
            <person name="Heo J."/>
            <person name="Kim S.-J."/>
            <person name="Kim J.-S."/>
            <person name="Hong S.-B."/>
            <person name="Kwon S.-W."/>
        </authorList>
    </citation>
    <scope>NUCLEOTIDE SEQUENCE [LARGE SCALE GENOMIC DNA]</scope>
    <source>
        <strain evidence="2 3">DFW100M-13</strain>
    </source>
</reference>
<dbReference type="SUPFAM" id="SSF48179">
    <property type="entry name" value="6-phosphogluconate dehydrogenase C-terminal domain-like"/>
    <property type="match status" value="1"/>
</dbReference>
<dbReference type="AlphaFoldDB" id="A0A4P6EIQ7"/>
<evidence type="ECO:0000313" key="2">
    <source>
        <dbReference type="EMBL" id="QAY60057.1"/>
    </source>
</evidence>
<sequence>MPESPPARAVTRVSVVGRGRLGAVLAPALARAGYTVYGPTGRGDEIADADIAMLCVPDRQIRDAAAAASARARVVGHTSGATGLDDVDFGLHPLQTFAGGEEPDVFEGIGAAIGGRTLEARALARDLAAALGMHPFEIADGDRALYHAAAAFASNFLVTLEDVAERVLTSAAPGSDARALLAPLVRRTVENWAASGATSALTGPVARGDHATVAAQRTALAAELPDLVPLFDVLVAHTGTLAERSHR</sequence>
<evidence type="ECO:0000313" key="3">
    <source>
        <dbReference type="Proteomes" id="UP000293995"/>
    </source>
</evidence>
<dbReference type="Proteomes" id="UP000293995">
    <property type="component" value="Chromosome"/>
</dbReference>
<dbReference type="Pfam" id="PF10728">
    <property type="entry name" value="DUF2520"/>
    <property type="match status" value="1"/>
</dbReference>
<name>A0A4P6EIQ7_9MICO</name>
<feature type="domain" description="DUF2520" evidence="1">
    <location>
        <begin position="113"/>
        <end position="235"/>
    </location>
</feature>
<keyword evidence="3" id="KW-1185">Reference proteome</keyword>